<protein>
    <recommendedName>
        <fullName evidence="2">Nephrocystin 3-like N-terminal domain-containing protein</fullName>
    </recommendedName>
</protein>
<dbReference type="EMBL" id="KV417779">
    <property type="protein sequence ID" value="KZP06626.1"/>
    <property type="molecule type" value="Genomic_DNA"/>
</dbReference>
<organism evidence="3 4">
    <name type="scientific">Athelia psychrophila</name>
    <dbReference type="NCBI Taxonomy" id="1759441"/>
    <lineage>
        <taxon>Eukaryota</taxon>
        <taxon>Fungi</taxon>
        <taxon>Dikarya</taxon>
        <taxon>Basidiomycota</taxon>
        <taxon>Agaricomycotina</taxon>
        <taxon>Agaricomycetes</taxon>
        <taxon>Agaricomycetidae</taxon>
        <taxon>Atheliales</taxon>
        <taxon>Atheliaceae</taxon>
        <taxon>Athelia</taxon>
    </lineage>
</organism>
<dbReference type="AlphaFoldDB" id="A0A167WYI5"/>
<proteinExistence type="predicted"/>
<dbReference type="STRING" id="436010.A0A167WYI5"/>
<gene>
    <name evidence="3" type="ORF">FIBSPDRAFT_841952</name>
</gene>
<feature type="non-terminal residue" evidence="3">
    <location>
        <position position="149"/>
    </location>
</feature>
<keyword evidence="1" id="KW-0677">Repeat</keyword>
<dbReference type="InterPro" id="IPR056884">
    <property type="entry name" value="NPHP3-like_N"/>
</dbReference>
<reference evidence="3 4" key="1">
    <citation type="journal article" date="2016" name="Mol. Biol. Evol.">
        <title>Comparative Genomics of Early-Diverging Mushroom-Forming Fungi Provides Insights into the Origins of Lignocellulose Decay Capabilities.</title>
        <authorList>
            <person name="Nagy L.G."/>
            <person name="Riley R."/>
            <person name="Tritt A."/>
            <person name="Adam C."/>
            <person name="Daum C."/>
            <person name="Floudas D."/>
            <person name="Sun H."/>
            <person name="Yadav J.S."/>
            <person name="Pangilinan J."/>
            <person name="Larsson K.H."/>
            <person name="Matsuura K."/>
            <person name="Barry K."/>
            <person name="Labutti K."/>
            <person name="Kuo R."/>
            <person name="Ohm R.A."/>
            <person name="Bhattacharya S.S."/>
            <person name="Shirouzu T."/>
            <person name="Yoshinaga Y."/>
            <person name="Martin F.M."/>
            <person name="Grigoriev I.V."/>
            <person name="Hibbett D.S."/>
        </authorList>
    </citation>
    <scope>NUCLEOTIDE SEQUENCE [LARGE SCALE GENOMIC DNA]</scope>
    <source>
        <strain evidence="3 4">CBS 109695</strain>
    </source>
</reference>
<feature type="domain" description="Nephrocystin 3-like N-terminal" evidence="2">
    <location>
        <begin position="74"/>
        <end position="149"/>
    </location>
</feature>
<sequence>MSNGIDTILDEIKKIRQHQKDELKAIHDKLNAQEQARTRERYLARMLRTAANPTYDRQGKLPCGEGTRVEVLAEIMEWRDDKYDQSQGFLWLTGEPGAGKSAITASIAGSCKDDGTLWAQFFINRNNVETTDPTLYFPSIARQFIDHSP</sequence>
<evidence type="ECO:0000259" key="2">
    <source>
        <dbReference type="Pfam" id="PF24883"/>
    </source>
</evidence>
<evidence type="ECO:0000313" key="3">
    <source>
        <dbReference type="EMBL" id="KZP06626.1"/>
    </source>
</evidence>
<keyword evidence="4" id="KW-1185">Reference proteome</keyword>
<evidence type="ECO:0000313" key="4">
    <source>
        <dbReference type="Proteomes" id="UP000076532"/>
    </source>
</evidence>
<dbReference type="Proteomes" id="UP000076532">
    <property type="component" value="Unassembled WGS sequence"/>
</dbReference>
<name>A0A167WYI5_9AGAM</name>
<dbReference type="Pfam" id="PF24883">
    <property type="entry name" value="NPHP3_N"/>
    <property type="match status" value="1"/>
</dbReference>
<accession>A0A167WYI5</accession>
<dbReference type="OrthoDB" id="163438at2759"/>
<evidence type="ECO:0000256" key="1">
    <source>
        <dbReference type="ARBA" id="ARBA00022737"/>
    </source>
</evidence>